<proteinExistence type="inferred from homology"/>
<dbReference type="Gene3D" id="3.40.50.300">
    <property type="entry name" value="P-loop containing nucleotide triphosphate hydrolases"/>
    <property type="match status" value="1"/>
</dbReference>
<evidence type="ECO:0000256" key="2">
    <source>
        <dbReference type="ARBA" id="ARBA00023125"/>
    </source>
</evidence>
<comment type="catalytic activity">
    <reaction evidence="4">
        <text>Couples ATP hydrolysis with the unwinding of duplex DNA by translocating in the 3'-5' direction.</text>
        <dbReference type="EC" id="5.6.2.4"/>
    </reaction>
</comment>
<accession>A0AAD7EKC2</accession>
<dbReference type="AlphaFoldDB" id="A0AAD7EKC2"/>
<sequence length="221" mass="24547">MTESVTWRSPDGENSLKSIVASKIPSWKNGLHEQQAQPILHILDGLDILLCTATGSGKSALFTVPILCHLAVSEAPQQFPKFSGIRRQPVGIVITPTKGLARNIVDTLTGHGLNALAYDRETIVRAACERRDLVHEVTPCRFHIVCVDPEHLISSSWYKILHSREFRHNLIFTAVEEVHLVREWVTFRRAYACIGQILRGCLPPDVSVFGLSATLEPGNPQ</sequence>
<evidence type="ECO:0000256" key="3">
    <source>
        <dbReference type="ARBA" id="ARBA00023235"/>
    </source>
</evidence>
<dbReference type="InterPro" id="IPR014001">
    <property type="entry name" value="Helicase_ATP-bd"/>
</dbReference>
<dbReference type="GO" id="GO:0005524">
    <property type="term" value="F:ATP binding"/>
    <property type="evidence" value="ECO:0007669"/>
    <property type="project" value="InterPro"/>
</dbReference>
<dbReference type="InterPro" id="IPR011545">
    <property type="entry name" value="DEAD/DEAH_box_helicase_dom"/>
</dbReference>
<protein>
    <recommendedName>
        <fullName evidence="5">DNA 3'-5' helicase</fullName>
        <ecNumber evidence="5">5.6.2.4</ecNumber>
    </recommendedName>
</protein>
<keyword evidence="8" id="KW-1185">Reference proteome</keyword>
<keyword evidence="3" id="KW-0413">Isomerase</keyword>
<dbReference type="InterPro" id="IPR027417">
    <property type="entry name" value="P-loop_NTPase"/>
</dbReference>
<comment type="caution">
    <text evidence="7">The sequence shown here is derived from an EMBL/GenBank/DDBJ whole genome shotgun (WGS) entry which is preliminary data.</text>
</comment>
<dbReference type="Proteomes" id="UP001218218">
    <property type="component" value="Unassembled WGS sequence"/>
</dbReference>
<dbReference type="GO" id="GO:0003677">
    <property type="term" value="F:DNA binding"/>
    <property type="evidence" value="ECO:0007669"/>
    <property type="project" value="UniProtKB-KW"/>
</dbReference>
<dbReference type="GO" id="GO:0016787">
    <property type="term" value="F:hydrolase activity"/>
    <property type="evidence" value="ECO:0007669"/>
    <property type="project" value="UniProtKB-KW"/>
</dbReference>
<gene>
    <name evidence="7" type="ORF">DFH08DRAFT_786504</name>
</gene>
<dbReference type="GO" id="GO:0043138">
    <property type="term" value="F:3'-5' DNA helicase activity"/>
    <property type="evidence" value="ECO:0007669"/>
    <property type="project" value="UniProtKB-EC"/>
</dbReference>
<evidence type="ECO:0000256" key="1">
    <source>
        <dbReference type="ARBA" id="ARBA00005446"/>
    </source>
</evidence>
<dbReference type="SUPFAM" id="SSF52540">
    <property type="entry name" value="P-loop containing nucleoside triphosphate hydrolases"/>
    <property type="match status" value="1"/>
</dbReference>
<name>A0AAD7EKC2_9AGAR</name>
<organism evidence="7 8">
    <name type="scientific">Mycena albidolilacea</name>
    <dbReference type="NCBI Taxonomy" id="1033008"/>
    <lineage>
        <taxon>Eukaryota</taxon>
        <taxon>Fungi</taxon>
        <taxon>Dikarya</taxon>
        <taxon>Basidiomycota</taxon>
        <taxon>Agaricomycotina</taxon>
        <taxon>Agaricomycetes</taxon>
        <taxon>Agaricomycetidae</taxon>
        <taxon>Agaricales</taxon>
        <taxon>Marasmiineae</taxon>
        <taxon>Mycenaceae</taxon>
        <taxon>Mycena</taxon>
    </lineage>
</organism>
<reference evidence="7" key="1">
    <citation type="submission" date="2023-03" db="EMBL/GenBank/DDBJ databases">
        <title>Massive genome expansion in bonnet fungi (Mycena s.s.) driven by repeated elements and novel gene families across ecological guilds.</title>
        <authorList>
            <consortium name="Lawrence Berkeley National Laboratory"/>
            <person name="Harder C.B."/>
            <person name="Miyauchi S."/>
            <person name="Viragh M."/>
            <person name="Kuo A."/>
            <person name="Thoen E."/>
            <person name="Andreopoulos B."/>
            <person name="Lu D."/>
            <person name="Skrede I."/>
            <person name="Drula E."/>
            <person name="Henrissat B."/>
            <person name="Morin E."/>
            <person name="Kohler A."/>
            <person name="Barry K."/>
            <person name="LaButti K."/>
            <person name="Morin E."/>
            <person name="Salamov A."/>
            <person name="Lipzen A."/>
            <person name="Mereny Z."/>
            <person name="Hegedus B."/>
            <person name="Baldrian P."/>
            <person name="Stursova M."/>
            <person name="Weitz H."/>
            <person name="Taylor A."/>
            <person name="Grigoriev I.V."/>
            <person name="Nagy L.G."/>
            <person name="Martin F."/>
            <person name="Kauserud H."/>
        </authorList>
    </citation>
    <scope>NUCLEOTIDE SEQUENCE</scope>
    <source>
        <strain evidence="7">CBHHK002</strain>
    </source>
</reference>
<dbReference type="PANTHER" id="PTHR13710">
    <property type="entry name" value="DNA HELICASE RECQ FAMILY MEMBER"/>
    <property type="match status" value="1"/>
</dbReference>
<dbReference type="SMART" id="SM00487">
    <property type="entry name" value="DEXDc"/>
    <property type="match status" value="1"/>
</dbReference>
<dbReference type="EC" id="5.6.2.4" evidence="5"/>
<dbReference type="GO" id="GO:0000724">
    <property type="term" value="P:double-strand break repair via homologous recombination"/>
    <property type="evidence" value="ECO:0007669"/>
    <property type="project" value="TreeGrafter"/>
</dbReference>
<dbReference type="PROSITE" id="PS51192">
    <property type="entry name" value="HELICASE_ATP_BIND_1"/>
    <property type="match status" value="1"/>
</dbReference>
<keyword evidence="2" id="KW-0238">DNA-binding</keyword>
<keyword evidence="7" id="KW-0378">Hydrolase</keyword>
<dbReference type="GO" id="GO:0009378">
    <property type="term" value="F:four-way junction helicase activity"/>
    <property type="evidence" value="ECO:0007669"/>
    <property type="project" value="TreeGrafter"/>
</dbReference>
<dbReference type="GO" id="GO:0005694">
    <property type="term" value="C:chromosome"/>
    <property type="evidence" value="ECO:0007669"/>
    <property type="project" value="TreeGrafter"/>
</dbReference>
<dbReference type="GO" id="GO:0005737">
    <property type="term" value="C:cytoplasm"/>
    <property type="evidence" value="ECO:0007669"/>
    <property type="project" value="TreeGrafter"/>
</dbReference>
<evidence type="ECO:0000313" key="7">
    <source>
        <dbReference type="EMBL" id="KAJ7328879.1"/>
    </source>
</evidence>
<evidence type="ECO:0000313" key="8">
    <source>
        <dbReference type="Proteomes" id="UP001218218"/>
    </source>
</evidence>
<dbReference type="Pfam" id="PF00270">
    <property type="entry name" value="DEAD"/>
    <property type="match status" value="1"/>
</dbReference>
<evidence type="ECO:0000256" key="5">
    <source>
        <dbReference type="ARBA" id="ARBA00034808"/>
    </source>
</evidence>
<feature type="domain" description="Helicase ATP-binding" evidence="6">
    <location>
        <begin position="39"/>
        <end position="221"/>
    </location>
</feature>
<evidence type="ECO:0000259" key="6">
    <source>
        <dbReference type="PROSITE" id="PS51192"/>
    </source>
</evidence>
<comment type="similarity">
    <text evidence="1">Belongs to the helicase family. RecQ subfamily.</text>
</comment>
<evidence type="ECO:0000256" key="4">
    <source>
        <dbReference type="ARBA" id="ARBA00034617"/>
    </source>
</evidence>
<dbReference type="PANTHER" id="PTHR13710:SF105">
    <property type="entry name" value="ATP-DEPENDENT DNA HELICASE Q1"/>
    <property type="match status" value="1"/>
</dbReference>
<dbReference type="EMBL" id="JARIHO010000038">
    <property type="protein sequence ID" value="KAJ7328879.1"/>
    <property type="molecule type" value="Genomic_DNA"/>
</dbReference>